<evidence type="ECO:0000313" key="3">
    <source>
        <dbReference type="EMBL" id="QMV42688.1"/>
    </source>
</evidence>
<dbReference type="Proteomes" id="UP000515679">
    <property type="component" value="Chromosome"/>
</dbReference>
<organism evidence="3 4">
    <name type="scientific">Cohnella cholangitidis</name>
    <dbReference type="NCBI Taxonomy" id="2598458"/>
    <lineage>
        <taxon>Bacteria</taxon>
        <taxon>Bacillati</taxon>
        <taxon>Bacillota</taxon>
        <taxon>Bacilli</taxon>
        <taxon>Bacillales</taxon>
        <taxon>Paenibacillaceae</taxon>
        <taxon>Cohnella</taxon>
    </lineage>
</organism>
<reference evidence="3 4" key="1">
    <citation type="submission" date="2019-07" db="EMBL/GenBank/DDBJ databases">
        <authorList>
            <person name="Kim J.K."/>
            <person name="Cheong H.-M."/>
            <person name="Choi Y."/>
            <person name="Hwang K.J."/>
            <person name="Lee S."/>
            <person name="Choi C."/>
        </authorList>
    </citation>
    <scope>NUCLEOTIDE SEQUENCE [LARGE SCALE GENOMIC DNA]</scope>
    <source>
        <strain evidence="3 4">KS 22</strain>
    </source>
</reference>
<dbReference type="PANTHER" id="PTHR43798">
    <property type="entry name" value="MONOACYLGLYCEROL LIPASE"/>
    <property type="match status" value="1"/>
</dbReference>
<dbReference type="SUPFAM" id="SSF53474">
    <property type="entry name" value="alpha/beta-Hydrolases"/>
    <property type="match status" value="1"/>
</dbReference>
<dbReference type="InterPro" id="IPR000639">
    <property type="entry name" value="Epox_hydrolase-like"/>
</dbReference>
<dbReference type="AlphaFoldDB" id="A0A7G5C0F4"/>
<evidence type="ECO:0000259" key="2">
    <source>
        <dbReference type="Pfam" id="PF00561"/>
    </source>
</evidence>
<gene>
    <name evidence="3" type="ORF">FPL14_16945</name>
</gene>
<evidence type="ECO:0000313" key="4">
    <source>
        <dbReference type="Proteomes" id="UP000515679"/>
    </source>
</evidence>
<feature type="domain" description="AB hydrolase-1" evidence="2">
    <location>
        <begin position="22"/>
        <end position="252"/>
    </location>
</feature>
<keyword evidence="4" id="KW-1185">Reference proteome</keyword>
<dbReference type="GO" id="GO:0016020">
    <property type="term" value="C:membrane"/>
    <property type="evidence" value="ECO:0007669"/>
    <property type="project" value="TreeGrafter"/>
</dbReference>
<dbReference type="Pfam" id="PF00561">
    <property type="entry name" value="Abhydrolase_1"/>
    <property type="match status" value="1"/>
</dbReference>
<dbReference type="KEGG" id="cchl:FPL14_16945"/>
<accession>A0A7G5C0F4</accession>
<dbReference type="InterPro" id="IPR000073">
    <property type="entry name" value="AB_hydrolase_1"/>
</dbReference>
<dbReference type="Gene3D" id="3.40.50.1820">
    <property type="entry name" value="alpha/beta hydrolase"/>
    <property type="match status" value="1"/>
</dbReference>
<name>A0A7G5C0F4_9BACL</name>
<dbReference type="InterPro" id="IPR029058">
    <property type="entry name" value="AB_hydrolase_fold"/>
</dbReference>
<keyword evidence="1 3" id="KW-0378">Hydrolase</keyword>
<dbReference type="RefSeq" id="WP_182298917.1">
    <property type="nucleotide sequence ID" value="NZ_CP041969.1"/>
</dbReference>
<sequence length="268" mass="30140">MIQDYLVSGDARLFYTVSGKGNPLILLHGNFNDHRIWDEQAVALAGYYQVIRYDLRGYGRSSTPNSAFSHVEDLKALIDALGLSKVSLIGSSLGGGIAMDFALAHPDLVHALILVAPSINGKSYPFAMTWHGIKNYINVRFRGREAAIESFIQSRYWQYFFPSLHKNHARERVLDNVRNPDNFCRFPPHLSTAIKPYAAKRLREISTPACIIVSDQDHPYNIKTADTLHEEIKSASKVVMTGCGHLPFVEEPYEFNEIVLGFLDELEA</sequence>
<dbReference type="PANTHER" id="PTHR43798:SF31">
    <property type="entry name" value="AB HYDROLASE SUPERFAMILY PROTEIN YCLE"/>
    <property type="match status" value="1"/>
</dbReference>
<dbReference type="GO" id="GO:0016787">
    <property type="term" value="F:hydrolase activity"/>
    <property type="evidence" value="ECO:0007669"/>
    <property type="project" value="UniProtKB-KW"/>
</dbReference>
<dbReference type="PRINTS" id="PR00111">
    <property type="entry name" value="ABHYDROLASE"/>
</dbReference>
<dbReference type="InterPro" id="IPR050266">
    <property type="entry name" value="AB_hydrolase_sf"/>
</dbReference>
<dbReference type="PRINTS" id="PR00412">
    <property type="entry name" value="EPOXHYDRLASE"/>
</dbReference>
<proteinExistence type="predicted"/>
<evidence type="ECO:0000256" key="1">
    <source>
        <dbReference type="ARBA" id="ARBA00022801"/>
    </source>
</evidence>
<dbReference type="EMBL" id="CP041969">
    <property type="protein sequence ID" value="QMV42688.1"/>
    <property type="molecule type" value="Genomic_DNA"/>
</dbReference>
<protein>
    <submittedName>
        <fullName evidence="3">Alpha/beta hydrolase</fullName>
    </submittedName>
</protein>